<keyword evidence="7" id="KW-1185">Reference proteome</keyword>
<evidence type="ECO:0000259" key="5">
    <source>
        <dbReference type="PROSITE" id="PS51387"/>
    </source>
</evidence>
<dbReference type="Pfam" id="PF01565">
    <property type="entry name" value="FAD_binding_4"/>
    <property type="match status" value="1"/>
</dbReference>
<comment type="caution">
    <text evidence="6">The sequence shown here is derived from an EMBL/GenBank/DDBJ whole genome shotgun (WGS) entry which is preliminary data.</text>
</comment>
<dbReference type="PANTHER" id="PTHR13878">
    <property type="entry name" value="GULONOLACTONE OXIDASE"/>
    <property type="match status" value="1"/>
</dbReference>
<dbReference type="InterPro" id="IPR016170">
    <property type="entry name" value="Cytok_DH_C_sf"/>
</dbReference>
<dbReference type="InterPro" id="IPR016164">
    <property type="entry name" value="FAD-linked_Oxase-like_C"/>
</dbReference>
<dbReference type="SUPFAM" id="SSF56176">
    <property type="entry name" value="FAD-binding/transporter-associated domain-like"/>
    <property type="match status" value="1"/>
</dbReference>
<evidence type="ECO:0000313" key="6">
    <source>
        <dbReference type="EMBL" id="MDI2027539.1"/>
    </source>
</evidence>
<evidence type="ECO:0000256" key="3">
    <source>
        <dbReference type="ARBA" id="ARBA00022827"/>
    </source>
</evidence>
<keyword evidence="3" id="KW-0274">FAD</keyword>
<keyword evidence="4" id="KW-0560">Oxidoreductase</keyword>
<dbReference type="Proteomes" id="UP001237595">
    <property type="component" value="Unassembled WGS sequence"/>
</dbReference>
<dbReference type="InterPro" id="IPR036318">
    <property type="entry name" value="FAD-bd_PCMH-like_sf"/>
</dbReference>
<dbReference type="EMBL" id="JASAOF010000001">
    <property type="protein sequence ID" value="MDI2027539.1"/>
    <property type="molecule type" value="Genomic_DNA"/>
</dbReference>
<dbReference type="InterPro" id="IPR016167">
    <property type="entry name" value="FAD-bd_PCMH_sub1"/>
</dbReference>
<reference evidence="6 7" key="1">
    <citation type="submission" date="2023-04" db="EMBL/GenBank/DDBJ databases">
        <title>Draft genome sequence of Saccharopolyspora sp. TS4A08 isolated from sweet potato rhizospheric soil.</title>
        <authorList>
            <person name="Suksaard P."/>
            <person name="Duangmal K."/>
        </authorList>
    </citation>
    <scope>NUCLEOTIDE SEQUENCE [LARGE SCALE GENOMIC DNA]</scope>
    <source>
        <strain evidence="6 7">TS4A08</strain>
    </source>
</reference>
<evidence type="ECO:0000256" key="2">
    <source>
        <dbReference type="ARBA" id="ARBA00022630"/>
    </source>
</evidence>
<dbReference type="SUPFAM" id="SSF55103">
    <property type="entry name" value="FAD-linked oxidases, C-terminal domain"/>
    <property type="match status" value="1"/>
</dbReference>
<organism evidence="6 7">
    <name type="scientific">Saccharopolyspora ipomoeae</name>
    <dbReference type="NCBI Taxonomy" id="3042027"/>
    <lineage>
        <taxon>Bacteria</taxon>
        <taxon>Bacillati</taxon>
        <taxon>Actinomycetota</taxon>
        <taxon>Actinomycetes</taxon>
        <taxon>Pseudonocardiales</taxon>
        <taxon>Pseudonocardiaceae</taxon>
        <taxon>Saccharopolyspora</taxon>
    </lineage>
</organism>
<dbReference type="InterPro" id="IPR016169">
    <property type="entry name" value="FAD-bd_PCMH_sub2"/>
</dbReference>
<dbReference type="RefSeq" id="WP_281453894.1">
    <property type="nucleotide sequence ID" value="NZ_JASAOF010000001.1"/>
</dbReference>
<evidence type="ECO:0000256" key="1">
    <source>
        <dbReference type="ARBA" id="ARBA00005466"/>
    </source>
</evidence>
<dbReference type="PANTHER" id="PTHR13878:SF107">
    <property type="entry name" value="CYTOKININ DEHYDROGENASE 3"/>
    <property type="match status" value="1"/>
</dbReference>
<dbReference type="InterPro" id="IPR016166">
    <property type="entry name" value="FAD-bd_PCMH"/>
</dbReference>
<sequence>MHSGTTDLSTFPALPGGGSLVTDGDELHASDLGNLVDRRPAAILHPRSTADVAVTTAWCARNDVPLRAHGTLHTTGGQALCSSGGVQVDTRSLDLIHAITDEHAEVEAGVLLRDVVWHAWLRGLRMTSGPTGYLQLTTGGVLSVGGISSVHGEGSIIDRVQAVEVVTPTGAVRWCTPQRNSALFRAVLGGLGCAGIITRARLALTPVPPRARVYDAHFSSLQEAVDTARVLIGHDEVDDLLIRWSAPHRDRYQLRFSAYHHPDRPPDDAHLLRGLDVRPQTWDISYWEFAISTDTRYEPFVTAGWNRVHKVWADYFLPDRALDGFLAATMPEVTELDLSETSIGLLFPHRRASFTRPGLRVPDDDLVWLFDLLSDGVGQTDPFWLPDRLRRNQRWRRRAESMGGTLYPIGTDLDPDSHELVLPHPERMVAEDPCFR</sequence>
<accession>A0ABT6PHV1</accession>
<dbReference type="Gene3D" id="3.40.462.10">
    <property type="entry name" value="FAD-linked oxidases, C-terminal domain"/>
    <property type="match status" value="1"/>
</dbReference>
<gene>
    <name evidence="6" type="ORF">QFW96_02900</name>
</gene>
<dbReference type="Gene3D" id="3.30.43.10">
    <property type="entry name" value="Uridine Diphospho-n-acetylenolpyruvylglucosamine Reductase, domain 2"/>
    <property type="match status" value="1"/>
</dbReference>
<evidence type="ECO:0000313" key="7">
    <source>
        <dbReference type="Proteomes" id="UP001237595"/>
    </source>
</evidence>
<evidence type="ECO:0000256" key="4">
    <source>
        <dbReference type="ARBA" id="ARBA00023002"/>
    </source>
</evidence>
<proteinExistence type="inferred from homology"/>
<dbReference type="PROSITE" id="PS51387">
    <property type="entry name" value="FAD_PCMH"/>
    <property type="match status" value="1"/>
</dbReference>
<protein>
    <submittedName>
        <fullName evidence="6">FAD-binding protein</fullName>
    </submittedName>
</protein>
<keyword evidence="2" id="KW-0285">Flavoprotein</keyword>
<name>A0ABT6PHV1_9PSEU</name>
<dbReference type="InterPro" id="IPR006094">
    <property type="entry name" value="Oxid_FAD_bind_N"/>
</dbReference>
<dbReference type="InterPro" id="IPR050432">
    <property type="entry name" value="FAD-linked_Oxidoreductases_BP"/>
</dbReference>
<comment type="similarity">
    <text evidence="1">Belongs to the oxygen-dependent FAD-linked oxidoreductase family.</text>
</comment>
<feature type="domain" description="FAD-binding PCMH-type" evidence="5">
    <location>
        <begin position="36"/>
        <end position="207"/>
    </location>
</feature>
<dbReference type="Gene3D" id="3.30.465.10">
    <property type="match status" value="1"/>
</dbReference>